<reference evidence="8 9" key="1">
    <citation type="submission" date="2023-10" db="EMBL/GenBank/DDBJ databases">
        <title>Wastewater isolates of ESBL- and carbapenemase-producing Gram-negative bacteria from New Zealand.</title>
        <authorList>
            <person name="Straub C."/>
            <person name="Weaver L."/>
            <person name="Cornelius A."/>
            <person name="Mcgill E."/>
            <person name="Dyet K."/>
            <person name="White L."/>
            <person name="Pattis I."/>
        </authorList>
    </citation>
    <scope>NUCLEOTIDE SEQUENCE [LARGE SCALE GENOMIC DNA]</scope>
    <source>
        <strain evidence="8 9">ESBL35</strain>
    </source>
</reference>
<protein>
    <recommendedName>
        <fullName evidence="6">Putative O-antigen transporter</fullName>
    </recommendedName>
</protein>
<feature type="transmembrane region" description="Helical" evidence="7">
    <location>
        <begin position="43"/>
        <end position="61"/>
    </location>
</feature>
<evidence type="ECO:0000256" key="6">
    <source>
        <dbReference type="ARBA" id="ARBA00049738"/>
    </source>
</evidence>
<feature type="transmembrane region" description="Helical" evidence="7">
    <location>
        <begin position="230"/>
        <end position="250"/>
    </location>
</feature>
<sequence>MRITKVMKNIASLGAMQVINYLLPIVLMPFLVVSIGIENVGLIATFTAIAAYMQLIIDYGFNLSATREISKKGYDNDVASVVTSAVLNIKLVLSLTFLVISYLSFYFIDTLNVHTDIFMLTIGIMIFQSFFPVWHFQSAEKMQYITVCNSLPKIIAAAMVFYFVKSPDDTWKVQACFFGGSLVSFIFALVILKRNFDFRYGLSLADSILQLKIGYSIFIARFASGLYKNFNILVLGFFAGTSAVGVYSIAERILRSAQMVQNVLGDSLYPSLAKKITGDPGFFKETAKKYKWLVILVYMICAIIIFILSDFIGTLIGKTSANDVSECLKIMSLAFLFGGLNYICAILGMTTCGYAKEFSICVIATGIFNIFCATALTFLYSFYGASIALVLSELFLLCCVLFFSKKTGIL</sequence>
<feature type="transmembrane region" description="Helical" evidence="7">
    <location>
        <begin position="21"/>
        <end position="37"/>
    </location>
</feature>
<comment type="subcellular location">
    <subcellularLocation>
        <location evidence="1">Cell membrane</location>
        <topology evidence="1">Multi-pass membrane protein</topology>
    </subcellularLocation>
</comment>
<keyword evidence="4 7" id="KW-1133">Transmembrane helix</keyword>
<dbReference type="InterPro" id="IPR050833">
    <property type="entry name" value="Poly_Biosynth_Transport"/>
</dbReference>
<dbReference type="InterPro" id="IPR002797">
    <property type="entry name" value="Polysacc_synth"/>
</dbReference>
<comment type="caution">
    <text evidence="8">The sequence shown here is derived from an EMBL/GenBank/DDBJ whole genome shotgun (WGS) entry which is preliminary data.</text>
</comment>
<dbReference type="PANTHER" id="PTHR30250">
    <property type="entry name" value="PST FAMILY PREDICTED COLANIC ACID TRANSPORTER"/>
    <property type="match status" value="1"/>
</dbReference>
<keyword evidence="5 7" id="KW-0472">Membrane</keyword>
<accession>A0ABU7UE09</accession>
<name>A0ABU7UE09_LELAM</name>
<feature type="transmembrane region" description="Helical" evidence="7">
    <location>
        <begin position="117"/>
        <end position="137"/>
    </location>
</feature>
<dbReference type="Proteomes" id="UP001335910">
    <property type="component" value="Unassembled WGS sequence"/>
</dbReference>
<dbReference type="PANTHER" id="PTHR30250:SF11">
    <property type="entry name" value="O-ANTIGEN TRANSPORTER-RELATED"/>
    <property type="match status" value="1"/>
</dbReference>
<feature type="transmembrane region" description="Helical" evidence="7">
    <location>
        <begin position="204"/>
        <end position="224"/>
    </location>
</feature>
<feature type="transmembrane region" description="Helical" evidence="7">
    <location>
        <begin position="360"/>
        <end position="380"/>
    </location>
</feature>
<keyword evidence="3 7" id="KW-0812">Transmembrane</keyword>
<evidence type="ECO:0000256" key="5">
    <source>
        <dbReference type="ARBA" id="ARBA00023136"/>
    </source>
</evidence>
<evidence type="ECO:0000256" key="1">
    <source>
        <dbReference type="ARBA" id="ARBA00004651"/>
    </source>
</evidence>
<dbReference type="RefSeq" id="WP_331393319.1">
    <property type="nucleotide sequence ID" value="NZ_JAZKLI010000001.1"/>
</dbReference>
<feature type="transmembrane region" description="Helical" evidence="7">
    <location>
        <begin position="144"/>
        <end position="164"/>
    </location>
</feature>
<evidence type="ECO:0000256" key="3">
    <source>
        <dbReference type="ARBA" id="ARBA00022692"/>
    </source>
</evidence>
<feature type="transmembrane region" description="Helical" evidence="7">
    <location>
        <begin position="170"/>
        <end position="192"/>
    </location>
</feature>
<feature type="transmembrane region" description="Helical" evidence="7">
    <location>
        <begin position="81"/>
        <end position="105"/>
    </location>
</feature>
<proteinExistence type="predicted"/>
<evidence type="ECO:0000313" key="8">
    <source>
        <dbReference type="EMBL" id="MEE9684334.1"/>
    </source>
</evidence>
<evidence type="ECO:0000313" key="9">
    <source>
        <dbReference type="Proteomes" id="UP001335910"/>
    </source>
</evidence>
<feature type="transmembrane region" description="Helical" evidence="7">
    <location>
        <begin position="292"/>
        <end position="316"/>
    </location>
</feature>
<evidence type="ECO:0000256" key="2">
    <source>
        <dbReference type="ARBA" id="ARBA00022475"/>
    </source>
</evidence>
<keyword evidence="9" id="KW-1185">Reference proteome</keyword>
<evidence type="ECO:0000256" key="4">
    <source>
        <dbReference type="ARBA" id="ARBA00022989"/>
    </source>
</evidence>
<dbReference type="EMBL" id="JAZKLI010000001">
    <property type="protein sequence ID" value="MEE9684334.1"/>
    <property type="molecule type" value="Genomic_DNA"/>
</dbReference>
<keyword evidence="2" id="KW-1003">Cell membrane</keyword>
<feature type="transmembrane region" description="Helical" evidence="7">
    <location>
        <begin position="386"/>
        <end position="404"/>
    </location>
</feature>
<evidence type="ECO:0000256" key="7">
    <source>
        <dbReference type="SAM" id="Phobius"/>
    </source>
</evidence>
<gene>
    <name evidence="8" type="ORF">V4839_12735</name>
</gene>
<dbReference type="Pfam" id="PF01943">
    <property type="entry name" value="Polysacc_synt"/>
    <property type="match status" value="1"/>
</dbReference>
<feature type="transmembrane region" description="Helical" evidence="7">
    <location>
        <begin position="328"/>
        <end position="348"/>
    </location>
</feature>
<organism evidence="8 9">
    <name type="scientific">Lelliottia amnigena</name>
    <name type="common">Enterobacter amnigenus</name>
    <dbReference type="NCBI Taxonomy" id="61646"/>
    <lineage>
        <taxon>Bacteria</taxon>
        <taxon>Pseudomonadati</taxon>
        <taxon>Pseudomonadota</taxon>
        <taxon>Gammaproteobacteria</taxon>
        <taxon>Enterobacterales</taxon>
        <taxon>Enterobacteriaceae</taxon>
        <taxon>Lelliottia</taxon>
    </lineage>
</organism>